<feature type="compositionally biased region" description="Polar residues" evidence="1">
    <location>
        <begin position="1034"/>
        <end position="1055"/>
    </location>
</feature>
<feature type="compositionally biased region" description="Basic residues" evidence="1">
    <location>
        <begin position="7"/>
        <end position="21"/>
    </location>
</feature>
<gene>
    <name evidence="2" type="ORF">AAF712_005734</name>
</gene>
<feature type="region of interest" description="Disordered" evidence="1">
    <location>
        <begin position="439"/>
        <end position="469"/>
    </location>
</feature>
<feature type="compositionally biased region" description="Polar residues" evidence="1">
    <location>
        <begin position="915"/>
        <end position="925"/>
    </location>
</feature>
<feature type="region of interest" description="Disordered" evidence="1">
    <location>
        <begin position="1000"/>
        <end position="1128"/>
    </location>
</feature>
<feature type="region of interest" description="Disordered" evidence="1">
    <location>
        <begin position="43"/>
        <end position="75"/>
    </location>
</feature>
<feature type="compositionally biased region" description="Acidic residues" evidence="1">
    <location>
        <begin position="533"/>
        <end position="548"/>
    </location>
</feature>
<feature type="region of interest" description="Disordered" evidence="1">
    <location>
        <begin position="1154"/>
        <end position="1196"/>
    </location>
</feature>
<feature type="compositionally biased region" description="Polar residues" evidence="1">
    <location>
        <begin position="172"/>
        <end position="182"/>
    </location>
</feature>
<keyword evidence="3" id="KW-1185">Reference proteome</keyword>
<dbReference type="Proteomes" id="UP001437256">
    <property type="component" value="Unassembled WGS sequence"/>
</dbReference>
<feature type="region of interest" description="Disordered" evidence="1">
    <location>
        <begin position="615"/>
        <end position="678"/>
    </location>
</feature>
<feature type="compositionally biased region" description="Low complexity" evidence="1">
    <location>
        <begin position="804"/>
        <end position="820"/>
    </location>
</feature>
<feature type="compositionally biased region" description="Polar residues" evidence="1">
    <location>
        <begin position="745"/>
        <end position="756"/>
    </location>
</feature>
<feature type="compositionally biased region" description="Basic and acidic residues" evidence="1">
    <location>
        <begin position="944"/>
        <end position="954"/>
    </location>
</feature>
<dbReference type="EMBL" id="JBBXMP010000028">
    <property type="protein sequence ID" value="KAL0067164.1"/>
    <property type="molecule type" value="Genomic_DNA"/>
</dbReference>
<name>A0ABR3A2A4_9AGAR</name>
<feature type="region of interest" description="Disordered" evidence="1">
    <location>
        <begin position="903"/>
        <end position="972"/>
    </location>
</feature>
<sequence length="1196" mass="128760">MCDSCREKHRRYATTKRAKRKLEKAALQGHTVIPIEQIPGSALWLTGSAGSGKDSSSKPKKARSQSEISGRVQDALTEFSPETALADALLYPETDSVVTQSTSTPTASTSKASPTVQTSASPSSLPGTSWHISNIDPRMFEAQSSSSELAGALTFLPRHSIPQLDTVEAETPQASENSTVPSASPEFEDPASALEESSKHRRYCSIKGCKAVLSAESSYKMCTPCRDRYRNYGITKRAKWKAERVAFDQELEKLRYAEDERRAEAGLPPLSESPEDLRAWELSIIDEKAALPPTLANVLSSTASNAIASTSPYALSLAQILEPLDKLTPVQAAQLAQMMQAKLETKVGTLTGTSLSLDIPENASTPPPSTSSLAEALSPVIQGVASSSTQDADATESLPTSIPSSLLLPQRMCTVSHCHTILPGHYLYKRCDRHRYQNRKHGKLKRVREKVEKGKGPDGSGVVEDDEPIDADAILNDESEPFDSEEVEKKKIEMKARERARQLILSRKQPSVKRPKTRKPKGDAGSTSKAAEPGEEGEKDGDDGELDVTESLAGDFTAVQREVLEPRDSGSNHTVNEKRKAFSCTAPNCSNLINPHLRWRMCDTCRSLRKELRAGTRNDTESSAADDPTLADVSLDGSDPNEMNEMPCAEASGSTSDDNSLGQHSATESSSSGTLNRGTGGFSQTLAFRPYTPRAVQFAQDDPGSLFGVLHATGTGLRMSEDGQDEFVVAGNDSVASTRPVVAESSRNTDIPQETGGSRKRTSLPPPVPAFSPTVPQPTQFVYRPTDSDGTEQDHQGKRKSGEFAESSASGGATGSSVGEPVRKRRKARQPKTPAIVPEPEDGKEASASSSTAPPLGPYPFGAPPYGGYFPYMPYPPPISPLPSSHRILMLFHTRILPPYRPLLHSAPLPPPKGTGSSKETSPSNADKDSSQPPETTTTPGGKEPSKEPEDHASEPSVPAPTKPPPRKFNFVLPMIPDSTLFQNSVVPRKSRDVFTNYTPETVQDGHAKKRKGTSLFEPGEAQERLKQIRASLDVSQNKSGAVTDEGSSSNSASATGKGKEKFRYMFYKPPAESPSIANTDEGSSSSGWTGPDCSRGTGVAISTSIPSNEDDEQPPTEPTPPRYCKNKGCNRAIPSATSGWLCEKCKVKIKNHQTKTKQRLKLEPAKRLSPRKGVVAASASVEADEGAESEMRDGE</sequence>
<feature type="compositionally biased region" description="Low complexity" evidence="1">
    <location>
        <begin position="933"/>
        <end position="943"/>
    </location>
</feature>
<accession>A0ABR3A2A4</accession>
<feature type="region of interest" description="Disordered" evidence="1">
    <location>
        <begin position="502"/>
        <end position="576"/>
    </location>
</feature>
<protein>
    <submittedName>
        <fullName evidence="2">Uncharacterized protein</fullName>
    </submittedName>
</protein>
<feature type="region of interest" description="Disordered" evidence="1">
    <location>
        <begin position="737"/>
        <end position="863"/>
    </location>
</feature>
<organism evidence="2 3">
    <name type="scientific">Marasmius tenuissimus</name>
    <dbReference type="NCBI Taxonomy" id="585030"/>
    <lineage>
        <taxon>Eukaryota</taxon>
        <taxon>Fungi</taxon>
        <taxon>Dikarya</taxon>
        <taxon>Basidiomycota</taxon>
        <taxon>Agaricomycotina</taxon>
        <taxon>Agaricomycetes</taxon>
        <taxon>Agaricomycetidae</taxon>
        <taxon>Agaricales</taxon>
        <taxon>Marasmiineae</taxon>
        <taxon>Marasmiaceae</taxon>
        <taxon>Marasmius</taxon>
    </lineage>
</organism>
<feature type="compositionally biased region" description="Polar residues" evidence="1">
    <location>
        <begin position="1076"/>
        <end position="1089"/>
    </location>
</feature>
<evidence type="ECO:0000313" key="2">
    <source>
        <dbReference type="EMBL" id="KAL0067164.1"/>
    </source>
</evidence>
<feature type="compositionally biased region" description="Basic and acidic residues" evidence="1">
    <location>
        <begin position="562"/>
        <end position="576"/>
    </location>
</feature>
<feature type="region of interest" description="Disordered" evidence="1">
    <location>
        <begin position="96"/>
        <end position="132"/>
    </location>
</feature>
<feature type="compositionally biased region" description="Polar residues" evidence="1">
    <location>
        <begin position="652"/>
        <end position="678"/>
    </location>
</feature>
<proteinExistence type="predicted"/>
<feature type="compositionally biased region" description="Polar residues" evidence="1">
    <location>
        <begin position="116"/>
        <end position="132"/>
    </location>
</feature>
<feature type="region of interest" description="Disordered" evidence="1">
    <location>
        <begin position="1"/>
        <end position="21"/>
    </location>
</feature>
<reference evidence="2 3" key="1">
    <citation type="submission" date="2024-05" db="EMBL/GenBank/DDBJ databases">
        <title>A draft genome resource for the thread blight pathogen Marasmius tenuissimus strain MS-2.</title>
        <authorList>
            <person name="Yulfo-Soto G.E."/>
            <person name="Baruah I.K."/>
            <person name="Amoako-Attah I."/>
            <person name="Bukari Y."/>
            <person name="Meinhardt L.W."/>
            <person name="Bailey B.A."/>
            <person name="Cohen S.P."/>
        </authorList>
    </citation>
    <scope>NUCLEOTIDE SEQUENCE [LARGE SCALE GENOMIC DNA]</scope>
    <source>
        <strain evidence="2 3">MS-2</strain>
    </source>
</reference>
<feature type="compositionally biased region" description="Basic and acidic residues" evidence="1">
    <location>
        <begin position="792"/>
        <end position="803"/>
    </location>
</feature>
<feature type="compositionally biased region" description="Low complexity" evidence="1">
    <location>
        <begin position="96"/>
        <end position="115"/>
    </location>
</feature>
<comment type="caution">
    <text evidence="2">The sequence shown here is derived from an EMBL/GenBank/DDBJ whole genome shotgun (WGS) entry which is preliminary data.</text>
</comment>
<feature type="compositionally biased region" description="Basic residues" evidence="1">
    <location>
        <begin position="510"/>
        <end position="519"/>
    </location>
</feature>
<feature type="compositionally biased region" description="Basic residues" evidence="1">
    <location>
        <begin position="439"/>
        <end position="448"/>
    </location>
</feature>
<evidence type="ECO:0000313" key="3">
    <source>
        <dbReference type="Proteomes" id="UP001437256"/>
    </source>
</evidence>
<feature type="region of interest" description="Disordered" evidence="1">
    <location>
        <begin position="168"/>
        <end position="194"/>
    </location>
</feature>
<evidence type="ECO:0000256" key="1">
    <source>
        <dbReference type="SAM" id="MobiDB-lite"/>
    </source>
</evidence>